<gene>
    <name evidence="9" type="ORF">KUCA_T00001097001</name>
</gene>
<dbReference type="HOGENOM" id="CLU_946863_0_0_1"/>
<dbReference type="GO" id="GO:0019915">
    <property type="term" value="P:lipid storage"/>
    <property type="evidence" value="ECO:0007669"/>
    <property type="project" value="InterPro"/>
</dbReference>
<keyword evidence="4" id="KW-0256">Endoplasmic reticulum</keyword>
<dbReference type="PANTHER" id="PTHR23129:SF0">
    <property type="entry name" value="ACYL-COENZYME A DIPHOSPHATASE FITM2"/>
    <property type="match status" value="1"/>
</dbReference>
<keyword evidence="6" id="KW-0443">Lipid metabolism</keyword>
<dbReference type="GO" id="GO:0008654">
    <property type="term" value="P:phospholipid biosynthetic process"/>
    <property type="evidence" value="ECO:0007669"/>
    <property type="project" value="TreeGrafter"/>
</dbReference>
<evidence type="ECO:0000256" key="6">
    <source>
        <dbReference type="ARBA" id="ARBA00023098"/>
    </source>
</evidence>
<evidence type="ECO:0000256" key="5">
    <source>
        <dbReference type="ARBA" id="ARBA00022989"/>
    </source>
</evidence>
<feature type="transmembrane region" description="Helical" evidence="8">
    <location>
        <begin position="238"/>
        <end position="262"/>
    </location>
</feature>
<dbReference type="PANTHER" id="PTHR23129">
    <property type="entry name" value="ACYL-COENZYME A DIPHOSPHATASE FITM2"/>
    <property type="match status" value="1"/>
</dbReference>
<keyword evidence="10" id="KW-1185">Reference proteome</keyword>
<comment type="subcellular location">
    <subcellularLocation>
        <location evidence="1">Endoplasmic reticulum membrane</location>
        <topology evidence="1">Multi-pass membrane protein</topology>
    </subcellularLocation>
</comment>
<dbReference type="OrthoDB" id="3997648at2759"/>
<evidence type="ECO:0000313" key="9">
    <source>
        <dbReference type="EMBL" id="CDK25130.1"/>
    </source>
</evidence>
<keyword evidence="3" id="KW-0378">Hydrolase</keyword>
<reference evidence="9" key="2">
    <citation type="submission" date="2014-02" db="EMBL/GenBank/DDBJ databases">
        <title>Complete DNA sequence of /Kuraishia capsulata/ illustrates novel genomic features among budding yeasts (/Saccharomycotina/).</title>
        <authorList>
            <person name="Morales L."/>
            <person name="Noel B."/>
            <person name="Porcel B."/>
            <person name="Marcet-Houben M."/>
            <person name="Hullo M-F."/>
            <person name="Sacerdot C."/>
            <person name="Tekaia F."/>
            <person name="Leh-Louis V."/>
            <person name="Despons L."/>
            <person name="Khanna V."/>
            <person name="Aury J-M."/>
            <person name="Barbe V."/>
            <person name="Couloux A."/>
            <person name="Labadie K."/>
            <person name="Pelletier E."/>
            <person name="Souciet J-L."/>
            <person name="Boekhout T."/>
            <person name="Gabaldon T."/>
            <person name="Wincker P."/>
            <person name="Dujon B."/>
        </authorList>
    </citation>
    <scope>NUCLEOTIDE SEQUENCE</scope>
    <source>
        <strain evidence="9">CBS 1993</strain>
    </source>
</reference>
<dbReference type="InterPro" id="IPR019388">
    <property type="entry name" value="FIT"/>
</dbReference>
<dbReference type="EMBL" id="HG793125">
    <property type="protein sequence ID" value="CDK25130.1"/>
    <property type="molecule type" value="Genomic_DNA"/>
</dbReference>
<dbReference type="GO" id="GO:0010945">
    <property type="term" value="F:coenzyme A diphosphatase activity"/>
    <property type="evidence" value="ECO:0007669"/>
    <property type="project" value="InterPro"/>
</dbReference>
<dbReference type="GeneID" id="34518530"/>
<feature type="transmembrane region" description="Helical" evidence="8">
    <location>
        <begin position="126"/>
        <end position="145"/>
    </location>
</feature>
<keyword evidence="7 8" id="KW-0472">Membrane</keyword>
<name>W6MTM3_9ASCO</name>
<accession>W6MTM3</accession>
<feature type="transmembrane region" description="Helical" evidence="8">
    <location>
        <begin position="54"/>
        <end position="76"/>
    </location>
</feature>
<dbReference type="STRING" id="1382522.W6MTM3"/>
<keyword evidence="2 8" id="KW-0812">Transmembrane</keyword>
<evidence type="ECO:0000256" key="8">
    <source>
        <dbReference type="SAM" id="Phobius"/>
    </source>
</evidence>
<reference evidence="9" key="1">
    <citation type="submission" date="2013-12" db="EMBL/GenBank/DDBJ databases">
        <authorList>
            <person name="Genoscope - CEA"/>
        </authorList>
    </citation>
    <scope>NUCLEOTIDE SEQUENCE</scope>
    <source>
        <strain evidence="9">CBS 1993</strain>
    </source>
</reference>
<evidence type="ECO:0000256" key="4">
    <source>
        <dbReference type="ARBA" id="ARBA00022824"/>
    </source>
</evidence>
<dbReference type="GO" id="GO:0005789">
    <property type="term" value="C:endoplasmic reticulum membrane"/>
    <property type="evidence" value="ECO:0007669"/>
    <property type="project" value="UniProtKB-SubCell"/>
</dbReference>
<evidence type="ECO:0000313" key="10">
    <source>
        <dbReference type="Proteomes" id="UP000019384"/>
    </source>
</evidence>
<dbReference type="GO" id="GO:0034389">
    <property type="term" value="P:lipid droplet organization"/>
    <property type="evidence" value="ECO:0007669"/>
    <property type="project" value="TreeGrafter"/>
</dbReference>
<evidence type="ECO:0000256" key="2">
    <source>
        <dbReference type="ARBA" id="ARBA00022692"/>
    </source>
</evidence>
<sequence>MLEVLLKHRKVTWIWLYIISLVSGLVIRLSIWLFREIPKPGSSYLLSSHNIFNVVFANNCFLWFTPCYVSVSWLLLKSRINKDDRYTDPEDADQANFLPLTAADLGYHPHLRTNGNLIFLQTAKMILIYLWVGILRVWCFGNSLFDRYLIHTGGHCVFDEASPYFGTSPNYDTCVSELGVWDGGVKFSGHMLVLGTFSLMLIYELRNYAVIRSLNEQDNTVSISKIQFHNFVFSIEDAVVGFSAFVLLMWYGLFIDTAIFFHTTTEKVVGLACALAVPYLLYIFKPTKKYFSVL</sequence>
<feature type="transmembrane region" description="Helical" evidence="8">
    <location>
        <begin position="12"/>
        <end position="34"/>
    </location>
</feature>
<dbReference type="AlphaFoldDB" id="W6MTM3"/>
<feature type="transmembrane region" description="Helical" evidence="8">
    <location>
        <begin position="268"/>
        <end position="284"/>
    </location>
</feature>
<dbReference type="Pfam" id="PF10261">
    <property type="entry name" value="FIT"/>
    <property type="match status" value="1"/>
</dbReference>
<organism evidence="9 10">
    <name type="scientific">Kuraishia capsulata CBS 1993</name>
    <dbReference type="NCBI Taxonomy" id="1382522"/>
    <lineage>
        <taxon>Eukaryota</taxon>
        <taxon>Fungi</taxon>
        <taxon>Dikarya</taxon>
        <taxon>Ascomycota</taxon>
        <taxon>Saccharomycotina</taxon>
        <taxon>Pichiomycetes</taxon>
        <taxon>Pichiales</taxon>
        <taxon>Pichiaceae</taxon>
        <taxon>Kuraishia</taxon>
    </lineage>
</organism>
<proteinExistence type="predicted"/>
<dbReference type="RefSeq" id="XP_022457142.1">
    <property type="nucleotide sequence ID" value="XM_022605700.1"/>
</dbReference>
<evidence type="ECO:0000256" key="7">
    <source>
        <dbReference type="ARBA" id="ARBA00023136"/>
    </source>
</evidence>
<keyword evidence="5 8" id="KW-1133">Transmembrane helix</keyword>
<dbReference type="Proteomes" id="UP000019384">
    <property type="component" value="Unassembled WGS sequence"/>
</dbReference>
<feature type="transmembrane region" description="Helical" evidence="8">
    <location>
        <begin position="187"/>
        <end position="205"/>
    </location>
</feature>
<evidence type="ECO:0000256" key="3">
    <source>
        <dbReference type="ARBA" id="ARBA00022801"/>
    </source>
</evidence>
<evidence type="ECO:0000256" key="1">
    <source>
        <dbReference type="ARBA" id="ARBA00004477"/>
    </source>
</evidence>
<protein>
    <submittedName>
        <fullName evidence="9">Uncharacterized protein</fullName>
    </submittedName>
</protein>